<protein>
    <submittedName>
        <fullName evidence="2">Aminotransferase class I/II-fold pyridoxal phosphate-dependent enzyme</fullName>
    </submittedName>
</protein>
<dbReference type="InterPro" id="IPR015421">
    <property type="entry name" value="PyrdxlP-dep_Trfase_major"/>
</dbReference>
<dbReference type="RefSeq" id="WP_128520203.1">
    <property type="nucleotide sequence ID" value="NZ_RJQC01000002.1"/>
</dbReference>
<feature type="domain" description="Aminotransferase class I/classII large" evidence="1">
    <location>
        <begin position="49"/>
        <end position="353"/>
    </location>
</feature>
<dbReference type="Pfam" id="PF00155">
    <property type="entry name" value="Aminotran_1_2"/>
    <property type="match status" value="1"/>
</dbReference>
<dbReference type="Gene3D" id="3.40.640.10">
    <property type="entry name" value="Type I PLP-dependent aspartate aminotransferase-like (Major domain)"/>
    <property type="match status" value="1"/>
</dbReference>
<evidence type="ECO:0000313" key="3">
    <source>
        <dbReference type="Proteomes" id="UP000276568"/>
    </source>
</evidence>
<proteinExistence type="predicted"/>
<dbReference type="PANTHER" id="PTHR43510">
    <property type="entry name" value="AMINOTRANSFERASE FUNCTION, HYPOTHETICAL (EUROFUNG)"/>
    <property type="match status" value="1"/>
</dbReference>
<dbReference type="InterPro" id="IPR015422">
    <property type="entry name" value="PyrdxlP-dep_Trfase_small"/>
</dbReference>
<name>A0A3N0I057_9FIRM</name>
<dbReference type="PANTHER" id="PTHR43510:SF1">
    <property type="entry name" value="AMINOTRANSFERASE FUNCTION, HYPOTHETICAL (EUROFUNG)"/>
    <property type="match status" value="1"/>
</dbReference>
<comment type="caution">
    <text evidence="2">The sequence shown here is derived from an EMBL/GenBank/DDBJ whole genome shotgun (WGS) entry which is preliminary data.</text>
</comment>
<reference evidence="2 3" key="1">
    <citation type="submission" date="2018-11" db="EMBL/GenBank/DDBJ databases">
        <title>Clostridium sp. nov., a member of the family Erysipelotrichaceae isolated from pig faeces.</title>
        <authorList>
            <person name="Chang Y.-H."/>
        </authorList>
    </citation>
    <scope>NUCLEOTIDE SEQUENCE [LARGE SCALE GENOMIC DNA]</scope>
    <source>
        <strain evidence="2 3">YH-panp20</strain>
    </source>
</reference>
<dbReference type="EMBL" id="RJQC01000002">
    <property type="protein sequence ID" value="RNM30278.1"/>
    <property type="molecule type" value="Genomic_DNA"/>
</dbReference>
<keyword evidence="2" id="KW-0032">Aminotransferase</keyword>
<dbReference type="SUPFAM" id="SSF53383">
    <property type="entry name" value="PLP-dependent transferases"/>
    <property type="match status" value="1"/>
</dbReference>
<keyword evidence="3" id="KW-1185">Reference proteome</keyword>
<evidence type="ECO:0000313" key="2">
    <source>
        <dbReference type="EMBL" id="RNM30278.1"/>
    </source>
</evidence>
<dbReference type="InterPro" id="IPR004839">
    <property type="entry name" value="Aminotransferase_I/II_large"/>
</dbReference>
<evidence type="ECO:0000259" key="1">
    <source>
        <dbReference type="Pfam" id="PF00155"/>
    </source>
</evidence>
<dbReference type="Gene3D" id="3.90.1150.10">
    <property type="entry name" value="Aspartate Aminotransferase, domain 1"/>
    <property type="match status" value="1"/>
</dbReference>
<dbReference type="OrthoDB" id="9802328at2"/>
<dbReference type="CDD" id="cd00609">
    <property type="entry name" value="AAT_like"/>
    <property type="match status" value="1"/>
</dbReference>
<gene>
    <name evidence="2" type="ORF">EDX97_05635</name>
</gene>
<sequence length="362" mass="41333">MKINDFKVEQWMNDHEKKAIYNLTDTCVKALTWQELMEMVEMNPDLALDYGDITGSDAVKKAVLKLYTSHDLQSLTMFHGCLEANQHVMDTLLEPRDHIITYAPGYQQFWDYPHSLGVETTILPLREADGWMPNIEVLKASIRSNTKMVILNNPNNPTGTVFPQAYMEQLIQVCKEKDIWILCDEVYRGFNDQPSISDQYEKGIATSSLSKVFALPGLRYGWVKACPSLIQKINVRRDYTMISTGPLMDTIAAQVLAHKDEIIQKNKAYIEQNKQIFTAWEQAQTHYHLIMPKAGTVGFLSYDMDISSTELATKLLDQEGIFFVPGSCFGFDHHVRFGLGQDSQMLEKGLQKLSVWTNRQFG</sequence>
<accession>A0A3N0I057</accession>
<dbReference type="GO" id="GO:0008483">
    <property type="term" value="F:transaminase activity"/>
    <property type="evidence" value="ECO:0007669"/>
    <property type="project" value="UniProtKB-KW"/>
</dbReference>
<dbReference type="Proteomes" id="UP000276568">
    <property type="component" value="Unassembled WGS sequence"/>
</dbReference>
<dbReference type="InterPro" id="IPR015424">
    <property type="entry name" value="PyrdxlP-dep_Trfase"/>
</dbReference>
<organism evidence="2 3">
    <name type="scientific">Absicoccus porci</name>
    <dbReference type="NCBI Taxonomy" id="2486576"/>
    <lineage>
        <taxon>Bacteria</taxon>
        <taxon>Bacillati</taxon>
        <taxon>Bacillota</taxon>
        <taxon>Erysipelotrichia</taxon>
        <taxon>Erysipelotrichales</taxon>
        <taxon>Erysipelotrichaceae</taxon>
        <taxon>Absicoccus</taxon>
    </lineage>
</organism>
<dbReference type="AlphaFoldDB" id="A0A3N0I057"/>
<dbReference type="GO" id="GO:0030170">
    <property type="term" value="F:pyridoxal phosphate binding"/>
    <property type="evidence" value="ECO:0007669"/>
    <property type="project" value="InterPro"/>
</dbReference>
<keyword evidence="2" id="KW-0808">Transferase</keyword>